<accession>A0A397SCQ2</accession>
<evidence type="ECO:0000313" key="3">
    <source>
        <dbReference type="Proteomes" id="UP000265703"/>
    </source>
</evidence>
<reference evidence="2 3" key="1">
    <citation type="submission" date="2018-06" db="EMBL/GenBank/DDBJ databases">
        <title>Comparative genomics reveals the genomic features of Rhizophagus irregularis, R. cerebriforme, R. diaphanum and Gigaspora rosea, and their symbiotic lifestyle signature.</title>
        <authorList>
            <person name="Morin E."/>
            <person name="San Clemente H."/>
            <person name="Chen E.C.H."/>
            <person name="De La Providencia I."/>
            <person name="Hainaut M."/>
            <person name="Kuo A."/>
            <person name="Kohler A."/>
            <person name="Murat C."/>
            <person name="Tang N."/>
            <person name="Roy S."/>
            <person name="Loubradou J."/>
            <person name="Henrissat B."/>
            <person name="Grigoriev I.V."/>
            <person name="Corradi N."/>
            <person name="Roux C."/>
            <person name="Martin F.M."/>
        </authorList>
    </citation>
    <scope>NUCLEOTIDE SEQUENCE [LARGE SCALE GENOMIC DNA]</scope>
    <source>
        <strain evidence="2 3">DAOM 227022</strain>
    </source>
</reference>
<comment type="caution">
    <text evidence="2">The sequence shown here is derived from an EMBL/GenBank/DDBJ whole genome shotgun (WGS) entry which is preliminary data.</text>
</comment>
<feature type="compositionally biased region" description="Low complexity" evidence="1">
    <location>
        <begin position="38"/>
        <end position="48"/>
    </location>
</feature>
<sequence length="167" mass="18771">MLIFIIIYKVLNSISSNSNSAITNNNTNDKDKDETTTQDETITSTEATSPRASLSSLNLNTKHSISIWNMNRLTHNRPAKVDSNTEYIAKEITTLLNKLNNCEELAVQVELDKKSINFNSEDKHVRYFAHVMNLAAQQVLITLKAIKASPQQQEKFLAQCKATDISN</sequence>
<dbReference type="OrthoDB" id="10564629at2759"/>
<name>A0A397SCQ2_9GLOM</name>
<dbReference type="Proteomes" id="UP000265703">
    <property type="component" value="Unassembled WGS sequence"/>
</dbReference>
<keyword evidence="3" id="KW-1185">Reference proteome</keyword>
<organism evidence="2 3">
    <name type="scientific">Glomus cerebriforme</name>
    <dbReference type="NCBI Taxonomy" id="658196"/>
    <lineage>
        <taxon>Eukaryota</taxon>
        <taxon>Fungi</taxon>
        <taxon>Fungi incertae sedis</taxon>
        <taxon>Mucoromycota</taxon>
        <taxon>Glomeromycotina</taxon>
        <taxon>Glomeromycetes</taxon>
        <taxon>Glomerales</taxon>
        <taxon>Glomeraceae</taxon>
        <taxon>Glomus</taxon>
    </lineage>
</organism>
<dbReference type="EMBL" id="QKYT01000661">
    <property type="protein sequence ID" value="RIA82486.1"/>
    <property type="molecule type" value="Genomic_DNA"/>
</dbReference>
<protein>
    <submittedName>
        <fullName evidence="2">Uncharacterized protein</fullName>
    </submittedName>
</protein>
<evidence type="ECO:0000256" key="1">
    <source>
        <dbReference type="SAM" id="MobiDB-lite"/>
    </source>
</evidence>
<dbReference type="AlphaFoldDB" id="A0A397SCQ2"/>
<feature type="region of interest" description="Disordered" evidence="1">
    <location>
        <begin position="19"/>
        <end position="53"/>
    </location>
</feature>
<gene>
    <name evidence="2" type="ORF">C1645_835286</name>
</gene>
<proteinExistence type="predicted"/>
<evidence type="ECO:0000313" key="2">
    <source>
        <dbReference type="EMBL" id="RIA82486.1"/>
    </source>
</evidence>